<evidence type="ECO:0000313" key="2">
    <source>
        <dbReference type="EMBL" id="KAG0577467.1"/>
    </source>
</evidence>
<evidence type="ECO:0000256" key="1">
    <source>
        <dbReference type="SAM" id="MobiDB-lite"/>
    </source>
</evidence>
<name>A0A8T0I371_CERPU</name>
<protein>
    <submittedName>
        <fullName evidence="2">Uncharacterized protein</fullName>
    </submittedName>
</protein>
<proteinExistence type="predicted"/>
<comment type="caution">
    <text evidence="2">The sequence shown here is derived from an EMBL/GenBank/DDBJ whole genome shotgun (WGS) entry which is preliminary data.</text>
</comment>
<feature type="region of interest" description="Disordered" evidence="1">
    <location>
        <begin position="80"/>
        <end position="100"/>
    </location>
</feature>
<organism evidence="2 3">
    <name type="scientific">Ceratodon purpureus</name>
    <name type="common">Fire moss</name>
    <name type="synonym">Dicranum purpureum</name>
    <dbReference type="NCBI Taxonomy" id="3225"/>
    <lineage>
        <taxon>Eukaryota</taxon>
        <taxon>Viridiplantae</taxon>
        <taxon>Streptophyta</taxon>
        <taxon>Embryophyta</taxon>
        <taxon>Bryophyta</taxon>
        <taxon>Bryophytina</taxon>
        <taxon>Bryopsida</taxon>
        <taxon>Dicranidae</taxon>
        <taxon>Pseudoditrichales</taxon>
        <taxon>Ditrichaceae</taxon>
        <taxon>Ceratodon</taxon>
    </lineage>
</organism>
<sequence length="100" mass="10413">MFSIGGWHFISRFNANTPSLPGGDLPLISIMTVFFALSRALLVWCACEAVSAFRSSSSLGSSSEELPLGGDGLGGSGVAPGFFSCGGDESSESSELWTLW</sequence>
<reference evidence="2" key="1">
    <citation type="submission" date="2020-06" db="EMBL/GenBank/DDBJ databases">
        <title>WGS assembly of Ceratodon purpureus strain R40.</title>
        <authorList>
            <person name="Carey S.B."/>
            <person name="Jenkins J."/>
            <person name="Shu S."/>
            <person name="Lovell J.T."/>
            <person name="Sreedasyam A."/>
            <person name="Maumus F."/>
            <person name="Tiley G.P."/>
            <person name="Fernandez-Pozo N."/>
            <person name="Barry K."/>
            <person name="Chen C."/>
            <person name="Wang M."/>
            <person name="Lipzen A."/>
            <person name="Daum C."/>
            <person name="Saski C.A."/>
            <person name="Payton A.C."/>
            <person name="Mcbreen J.C."/>
            <person name="Conrad R.E."/>
            <person name="Kollar L.M."/>
            <person name="Olsson S."/>
            <person name="Huttunen S."/>
            <person name="Landis J.B."/>
            <person name="Wickett N.J."/>
            <person name="Johnson M.G."/>
            <person name="Rensing S.A."/>
            <person name="Grimwood J."/>
            <person name="Schmutz J."/>
            <person name="Mcdaniel S.F."/>
        </authorList>
    </citation>
    <scope>NUCLEOTIDE SEQUENCE</scope>
    <source>
        <strain evidence="2">R40</strain>
    </source>
</reference>
<dbReference type="Proteomes" id="UP000822688">
    <property type="component" value="Chromosome 5"/>
</dbReference>
<dbReference type="AlphaFoldDB" id="A0A8T0I371"/>
<keyword evidence="3" id="KW-1185">Reference proteome</keyword>
<gene>
    <name evidence="2" type="ORF">KC19_5G158400</name>
</gene>
<evidence type="ECO:0000313" key="3">
    <source>
        <dbReference type="Proteomes" id="UP000822688"/>
    </source>
</evidence>
<accession>A0A8T0I371</accession>
<dbReference type="EMBL" id="CM026425">
    <property type="protein sequence ID" value="KAG0577467.1"/>
    <property type="molecule type" value="Genomic_DNA"/>
</dbReference>